<evidence type="ECO:0000256" key="11">
    <source>
        <dbReference type="RuleBase" id="RU003954"/>
    </source>
</evidence>
<keyword evidence="8 12" id="KW-0587">Phenylpropanoid metabolism</keyword>
<dbReference type="PANTHER" id="PTHR10362">
    <property type="entry name" value="HISTIDINE AMMONIA-LYASE"/>
    <property type="match status" value="1"/>
</dbReference>
<dbReference type="NCBIfam" id="TIGR01226">
    <property type="entry name" value="phe_am_lyase"/>
    <property type="match status" value="1"/>
</dbReference>
<accession>A0AAV6Y8A6</accession>
<comment type="subunit">
    <text evidence="5">Homotetramer.</text>
</comment>
<dbReference type="EC" id="4.3.1.24" evidence="6 12"/>
<dbReference type="CDD" id="cd00332">
    <property type="entry name" value="PAL-HAL"/>
    <property type="match status" value="1"/>
</dbReference>
<comment type="similarity">
    <text evidence="4 11">Belongs to the PAL/histidase family.</text>
</comment>
<name>A0AAV6Y8A6_9LAMI</name>
<dbReference type="Gene3D" id="1.10.275.10">
    <property type="entry name" value="Fumarase/aspartase (N-terminal domain)"/>
    <property type="match status" value="1"/>
</dbReference>
<evidence type="ECO:0000256" key="1">
    <source>
        <dbReference type="ARBA" id="ARBA00002235"/>
    </source>
</evidence>
<evidence type="ECO:0000313" key="14">
    <source>
        <dbReference type="Proteomes" id="UP000826271"/>
    </source>
</evidence>
<evidence type="ECO:0000256" key="10">
    <source>
        <dbReference type="ARBA" id="ARBA00023239"/>
    </source>
</evidence>
<keyword evidence="10 11" id="KW-0456">Lyase</keyword>
<comment type="catalytic activity">
    <reaction evidence="12">
        <text>L-phenylalanine = (E)-cinnamate + NH4(+)</text>
        <dbReference type="Rhea" id="RHEA:21384"/>
        <dbReference type="ChEBI" id="CHEBI:15669"/>
        <dbReference type="ChEBI" id="CHEBI:28938"/>
        <dbReference type="ChEBI" id="CHEBI:58095"/>
        <dbReference type="EC" id="4.3.1.24"/>
    </reaction>
</comment>
<comment type="pathway">
    <text evidence="3 12">Phenylpropanoid metabolism; trans-cinnamate biosynthesis; trans-cinnamate from L-phenylalanine: step 1/1.</text>
</comment>
<comment type="subcellular location">
    <subcellularLocation>
        <location evidence="2 12">Cytoplasm</location>
    </subcellularLocation>
</comment>
<dbReference type="Gene3D" id="1.20.200.10">
    <property type="entry name" value="Fumarase/aspartase (Central domain)"/>
    <property type="match status" value="1"/>
</dbReference>
<sequence>MESVDAREIACFQSRNDDPLNWNMAAESLKGSHLDEVKRMVEEYRKPVLRLGGKTLTVGQVAAVATRDTAVKVELAEAARAGVEASSDWVLNSMKKGTDSYGVTTGFGATSHRRTKQGGALQKELIRFLNAGIFGNGTHILPHSATRASMLVRINTLLQGYSGIRFQVLETLTKFLNNNITPCLPLRGTITASGDLVPLSYIAGLLIGRPNAKAIGPNGEVLDASQAFSLAGIDTGFVELQPKEGLALVNGTAVGSGLASIVIFEANVLVVLSEVLSAVFAEVMHGKPEFTDHLTHKLKHHPGQIEAAAIMEHILDGSSYVKEAQKVHEMDPLRRPKQDRYALRTSPQWLGPQIEVIRAATKSIEREINSVNDNPLIDVSRNKALHGGNFQGTPIGVSMDNARLAVASIGKLMFAQFSELVNDFYSNGLPSNLSGGRDPSLDYGFKGAEIAMASYCSELQFLANPVTNHVQSAEQHNQDVNSLGLISSRKTAEAVEILKLMSSTFLVALCQAIDLRHLEENLKATVKNIVSQVSKRVLITGRNGEILHSSRFCENDLLKVVEREYVYAYIDDPCSCNYSLMQKLRQVLVDHALANCDGEKTFRVFQKIWAFEEELKAVLPREVERARLELESGKPCIGNRIKDCRSYPLYKFVREEMGCSFLTGEKVRSPGEEFDKVFSGICEGKVIDPLMDCLKDWNGSPLSI</sequence>
<keyword evidence="7" id="KW-0963">Cytoplasm</keyword>
<comment type="caution">
    <text evidence="13">The sequence shown here is derived from an EMBL/GenBank/DDBJ whole genome shotgun (WGS) entry which is preliminary data.</text>
</comment>
<evidence type="ECO:0000256" key="8">
    <source>
        <dbReference type="ARBA" id="ARBA00023051"/>
    </source>
</evidence>
<comment type="function">
    <text evidence="1">This is a key enzyme of plant metabolism catalyzing the first reaction in the biosynthesis from L-phenylalanine of a wide variety of natural products based on the phenylpropane skeleton.</text>
</comment>
<evidence type="ECO:0000256" key="3">
    <source>
        <dbReference type="ARBA" id="ARBA00005138"/>
    </source>
</evidence>
<evidence type="ECO:0000256" key="9">
    <source>
        <dbReference type="ARBA" id="ARBA00023232"/>
    </source>
</evidence>
<dbReference type="EMBL" id="WHWC01000001">
    <property type="protein sequence ID" value="KAG8390613.1"/>
    <property type="molecule type" value="Genomic_DNA"/>
</dbReference>
<dbReference type="InterPro" id="IPR001106">
    <property type="entry name" value="Aromatic_Lyase"/>
</dbReference>
<dbReference type="InterPro" id="IPR022313">
    <property type="entry name" value="Phe/His_NH3-lyase_AS"/>
</dbReference>
<evidence type="ECO:0000256" key="6">
    <source>
        <dbReference type="ARBA" id="ARBA00012139"/>
    </source>
</evidence>
<keyword evidence="14" id="KW-1185">Reference proteome</keyword>
<keyword evidence="9" id="KW-0585">Phenylalanine catabolism</keyword>
<reference evidence="13" key="1">
    <citation type="submission" date="2019-10" db="EMBL/GenBank/DDBJ databases">
        <authorList>
            <person name="Zhang R."/>
            <person name="Pan Y."/>
            <person name="Wang J."/>
            <person name="Ma R."/>
            <person name="Yu S."/>
        </authorList>
    </citation>
    <scope>NUCLEOTIDE SEQUENCE</scope>
    <source>
        <strain evidence="13">LA-IB0</strain>
        <tissue evidence="13">Leaf</tissue>
    </source>
</reference>
<evidence type="ECO:0000256" key="12">
    <source>
        <dbReference type="RuleBase" id="RU003955"/>
    </source>
</evidence>
<protein>
    <recommendedName>
        <fullName evidence="6 12">Phenylalanine ammonia-lyase</fullName>
        <ecNumber evidence="6 12">4.3.1.24</ecNumber>
    </recommendedName>
</protein>
<dbReference type="GO" id="GO:0005737">
    <property type="term" value="C:cytoplasm"/>
    <property type="evidence" value="ECO:0007669"/>
    <property type="project" value="UniProtKB-SubCell"/>
</dbReference>
<organism evidence="13 14">
    <name type="scientific">Buddleja alternifolia</name>
    <dbReference type="NCBI Taxonomy" id="168488"/>
    <lineage>
        <taxon>Eukaryota</taxon>
        <taxon>Viridiplantae</taxon>
        <taxon>Streptophyta</taxon>
        <taxon>Embryophyta</taxon>
        <taxon>Tracheophyta</taxon>
        <taxon>Spermatophyta</taxon>
        <taxon>Magnoliopsida</taxon>
        <taxon>eudicotyledons</taxon>
        <taxon>Gunneridae</taxon>
        <taxon>Pentapetalae</taxon>
        <taxon>asterids</taxon>
        <taxon>lamiids</taxon>
        <taxon>Lamiales</taxon>
        <taxon>Scrophulariaceae</taxon>
        <taxon>Buddlejeae</taxon>
        <taxon>Buddleja</taxon>
    </lineage>
</organism>
<dbReference type="GO" id="GO:0006559">
    <property type="term" value="P:L-phenylalanine catabolic process"/>
    <property type="evidence" value="ECO:0007669"/>
    <property type="project" value="UniProtKB-KW"/>
</dbReference>
<dbReference type="SUPFAM" id="SSF48557">
    <property type="entry name" value="L-aspartase-like"/>
    <property type="match status" value="1"/>
</dbReference>
<dbReference type="FunFam" id="1.20.200.10:FF:000009">
    <property type="entry name" value="Phenylalanine ammonia-lyase"/>
    <property type="match status" value="1"/>
</dbReference>
<evidence type="ECO:0000256" key="2">
    <source>
        <dbReference type="ARBA" id="ARBA00004496"/>
    </source>
</evidence>
<dbReference type="AlphaFoldDB" id="A0AAV6Y8A6"/>
<dbReference type="InterPro" id="IPR005922">
    <property type="entry name" value="Phe_NH3-lyase"/>
</dbReference>
<dbReference type="InterPro" id="IPR024083">
    <property type="entry name" value="Fumarase/histidase_N"/>
</dbReference>
<dbReference type="FunFam" id="1.10.275.10:FF:000009">
    <property type="entry name" value="Phenylalanine ammonia-lyase"/>
    <property type="match status" value="1"/>
</dbReference>
<dbReference type="Gene3D" id="1.10.274.20">
    <property type="entry name" value="Phenylalanine ammonia-lyase 1, domain 3"/>
    <property type="match status" value="1"/>
</dbReference>
<proteinExistence type="inferred from homology"/>
<dbReference type="InterPro" id="IPR008948">
    <property type="entry name" value="L-Aspartase-like"/>
</dbReference>
<dbReference type="Proteomes" id="UP000826271">
    <property type="component" value="Unassembled WGS sequence"/>
</dbReference>
<gene>
    <name evidence="13" type="ORF">BUALT_Bualt01G0101700</name>
</gene>
<dbReference type="GO" id="GO:0045548">
    <property type="term" value="F:phenylalanine ammonia-lyase activity"/>
    <property type="evidence" value="ECO:0007669"/>
    <property type="project" value="UniProtKB-EC"/>
</dbReference>
<dbReference type="Pfam" id="PF00221">
    <property type="entry name" value="Lyase_aromatic"/>
    <property type="match status" value="1"/>
</dbReference>
<evidence type="ECO:0000256" key="4">
    <source>
        <dbReference type="ARBA" id="ARBA00007238"/>
    </source>
</evidence>
<dbReference type="GO" id="GO:0009698">
    <property type="term" value="P:phenylpropanoid metabolic process"/>
    <property type="evidence" value="ECO:0007669"/>
    <property type="project" value="UniProtKB-KW"/>
</dbReference>
<evidence type="ECO:0000256" key="5">
    <source>
        <dbReference type="ARBA" id="ARBA00011881"/>
    </source>
</evidence>
<dbReference type="FunFam" id="1.10.274.20:FF:000001">
    <property type="entry name" value="Phenylalanine ammonia-lyase"/>
    <property type="match status" value="1"/>
</dbReference>
<evidence type="ECO:0000256" key="7">
    <source>
        <dbReference type="ARBA" id="ARBA00022490"/>
    </source>
</evidence>
<evidence type="ECO:0000313" key="13">
    <source>
        <dbReference type="EMBL" id="KAG8390613.1"/>
    </source>
</evidence>
<dbReference type="InterPro" id="IPR023144">
    <property type="entry name" value="Phe_NH3-lyase_shielding_dom_sf"/>
</dbReference>
<dbReference type="PROSITE" id="PS00488">
    <property type="entry name" value="PAL_HISTIDASE"/>
    <property type="match status" value="1"/>
</dbReference>